<comment type="similarity">
    <text evidence="1 6">Belongs to the aldehyde dehydrogenase family.</text>
</comment>
<dbReference type="EC" id="1.2.1.3" evidence="3"/>
<dbReference type="Gene3D" id="3.40.605.10">
    <property type="entry name" value="Aldehyde Dehydrogenase, Chain A, domain 1"/>
    <property type="match status" value="1"/>
</dbReference>
<dbReference type="InterPro" id="IPR015590">
    <property type="entry name" value="Aldehyde_DH_dom"/>
</dbReference>
<evidence type="ECO:0000256" key="1">
    <source>
        <dbReference type="ARBA" id="ARBA00009986"/>
    </source>
</evidence>
<name>A0ABP6YEC2_9ACTN</name>
<accession>A0ABP6YEC2</accession>
<comment type="caution">
    <text evidence="8">The sequence shown here is derived from an EMBL/GenBank/DDBJ whole genome shotgun (WGS) entry which is preliminary data.</text>
</comment>
<evidence type="ECO:0000313" key="8">
    <source>
        <dbReference type="EMBL" id="GAA3582052.1"/>
    </source>
</evidence>
<organism evidence="8 9">
    <name type="scientific">Nonomuraea rosea</name>
    <dbReference type="NCBI Taxonomy" id="638574"/>
    <lineage>
        <taxon>Bacteria</taxon>
        <taxon>Bacillati</taxon>
        <taxon>Actinomycetota</taxon>
        <taxon>Actinomycetes</taxon>
        <taxon>Streptosporangiales</taxon>
        <taxon>Streptosporangiaceae</taxon>
        <taxon>Nonomuraea</taxon>
    </lineage>
</organism>
<dbReference type="InterPro" id="IPR016160">
    <property type="entry name" value="Ald_DH_CS_CYS"/>
</dbReference>
<keyword evidence="9" id="KW-1185">Reference proteome</keyword>
<reference evidence="9" key="1">
    <citation type="journal article" date="2019" name="Int. J. Syst. Evol. Microbiol.">
        <title>The Global Catalogue of Microorganisms (GCM) 10K type strain sequencing project: providing services to taxonomists for standard genome sequencing and annotation.</title>
        <authorList>
            <consortium name="The Broad Institute Genomics Platform"/>
            <consortium name="The Broad Institute Genome Sequencing Center for Infectious Disease"/>
            <person name="Wu L."/>
            <person name="Ma J."/>
        </authorList>
    </citation>
    <scope>NUCLEOTIDE SEQUENCE [LARGE SCALE GENOMIC DNA]</scope>
    <source>
        <strain evidence="9">JCM 17326</strain>
    </source>
</reference>
<feature type="active site" evidence="5">
    <location>
        <position position="242"/>
    </location>
</feature>
<evidence type="ECO:0000256" key="2">
    <source>
        <dbReference type="ARBA" id="ARBA00023002"/>
    </source>
</evidence>
<evidence type="ECO:0000256" key="5">
    <source>
        <dbReference type="PROSITE-ProRule" id="PRU10007"/>
    </source>
</evidence>
<dbReference type="InterPro" id="IPR016163">
    <property type="entry name" value="Ald_DH_C"/>
</dbReference>
<dbReference type="RefSeq" id="WP_345569294.1">
    <property type="nucleotide sequence ID" value="NZ_BAABDQ010000020.1"/>
</dbReference>
<comment type="catalytic activity">
    <reaction evidence="4">
        <text>an aldehyde + NAD(+) + H2O = a carboxylate + NADH + 2 H(+)</text>
        <dbReference type="Rhea" id="RHEA:16185"/>
        <dbReference type="ChEBI" id="CHEBI:15377"/>
        <dbReference type="ChEBI" id="CHEBI:15378"/>
        <dbReference type="ChEBI" id="CHEBI:17478"/>
        <dbReference type="ChEBI" id="CHEBI:29067"/>
        <dbReference type="ChEBI" id="CHEBI:57540"/>
        <dbReference type="ChEBI" id="CHEBI:57945"/>
        <dbReference type="EC" id="1.2.1.3"/>
    </reaction>
</comment>
<dbReference type="Proteomes" id="UP001500630">
    <property type="component" value="Unassembled WGS sequence"/>
</dbReference>
<dbReference type="CDD" id="cd07138">
    <property type="entry name" value="ALDH_CddD_SSP0762"/>
    <property type="match status" value="1"/>
</dbReference>
<sequence>MRQLYIGGSWTASASDEPIEVVNPATEEIIDRVPAGSPDDVESAVTAARQAFTAWAETPPAERGKLLGAAAELLKQRSDEVARTIATDMGAPLGFALKVQTLMPATVLSSYAQLAESYPRESRIGNSLLVKEPIGVVAAITPWNYPLHQVICKVAPALAAGCTVVLKPSEVAPLAAYALAEIFDEVGLPPGVFNLVSGRGPVVGEAMAAHPEVDMVSFTGSTAAGRRVAALAAESVKRVALELGGKSANIILPDADLALAVKVGVANCFVNAGQTCSAWSRMIVHRDQYDEAVRLAVEFARGYTVGDPFDESTKIGPLVSAAQRDRVIHYVNRGQEEGARLVAGGTDRPHERGYYVEPTVFAGVEPGMTIEQEEIFGPVLSLIPYTTEDIAVRIANDTKYGLAGAVWSGDEQHALAVAKRLRTGQVAVNGGRFNPLAPFGGYKQSGVGRELGEYGLEEYLEVKSLQL</sequence>
<dbReference type="InterPro" id="IPR016162">
    <property type="entry name" value="Ald_DH_N"/>
</dbReference>
<evidence type="ECO:0000256" key="4">
    <source>
        <dbReference type="ARBA" id="ARBA00049194"/>
    </source>
</evidence>
<dbReference type="PANTHER" id="PTHR42804">
    <property type="entry name" value="ALDEHYDE DEHYDROGENASE"/>
    <property type="match status" value="1"/>
</dbReference>
<protein>
    <recommendedName>
        <fullName evidence="3">aldehyde dehydrogenase (NAD(+))</fullName>
        <ecNumber evidence="3">1.2.1.3</ecNumber>
    </recommendedName>
</protein>
<keyword evidence="2 6" id="KW-0560">Oxidoreductase</keyword>
<dbReference type="PANTHER" id="PTHR42804:SF1">
    <property type="entry name" value="ALDEHYDE DEHYDROGENASE-RELATED"/>
    <property type="match status" value="1"/>
</dbReference>
<proteinExistence type="inferred from homology"/>
<feature type="domain" description="Aldehyde dehydrogenase" evidence="7">
    <location>
        <begin position="10"/>
        <end position="464"/>
    </location>
</feature>
<evidence type="ECO:0000313" key="9">
    <source>
        <dbReference type="Proteomes" id="UP001500630"/>
    </source>
</evidence>
<dbReference type="PROSITE" id="PS00070">
    <property type="entry name" value="ALDEHYDE_DEHYDR_CYS"/>
    <property type="match status" value="1"/>
</dbReference>
<dbReference type="InterPro" id="IPR029510">
    <property type="entry name" value="Ald_DH_CS_GLU"/>
</dbReference>
<dbReference type="PROSITE" id="PS00687">
    <property type="entry name" value="ALDEHYDE_DEHYDR_GLU"/>
    <property type="match status" value="1"/>
</dbReference>
<evidence type="ECO:0000259" key="7">
    <source>
        <dbReference type="Pfam" id="PF00171"/>
    </source>
</evidence>
<evidence type="ECO:0000256" key="6">
    <source>
        <dbReference type="RuleBase" id="RU003345"/>
    </source>
</evidence>
<dbReference type="InterPro" id="IPR016161">
    <property type="entry name" value="Ald_DH/histidinol_DH"/>
</dbReference>
<gene>
    <name evidence="8" type="ORF">GCM10022419_074560</name>
</gene>
<evidence type="ECO:0000256" key="3">
    <source>
        <dbReference type="ARBA" id="ARBA00024226"/>
    </source>
</evidence>
<dbReference type="Gene3D" id="3.40.309.10">
    <property type="entry name" value="Aldehyde Dehydrogenase, Chain A, domain 2"/>
    <property type="match status" value="1"/>
</dbReference>
<dbReference type="SUPFAM" id="SSF53720">
    <property type="entry name" value="ALDH-like"/>
    <property type="match status" value="1"/>
</dbReference>
<dbReference type="Pfam" id="PF00171">
    <property type="entry name" value="Aldedh"/>
    <property type="match status" value="1"/>
</dbReference>
<dbReference type="EMBL" id="BAABDQ010000020">
    <property type="protein sequence ID" value="GAA3582052.1"/>
    <property type="molecule type" value="Genomic_DNA"/>
</dbReference>